<dbReference type="AlphaFoldDB" id="A0A7X5QWY2"/>
<dbReference type="SUPFAM" id="SSF54593">
    <property type="entry name" value="Glyoxalase/Bleomycin resistance protein/Dihydroxybiphenyl dioxygenase"/>
    <property type="match status" value="1"/>
</dbReference>
<gene>
    <name evidence="2" type="ORF">HBF32_15250</name>
</gene>
<dbReference type="Pfam" id="PF00903">
    <property type="entry name" value="Glyoxalase"/>
    <property type="match status" value="1"/>
</dbReference>
<organism evidence="2 3">
    <name type="scientific">Luteibacter yeojuensis</name>
    <dbReference type="NCBI Taxonomy" id="345309"/>
    <lineage>
        <taxon>Bacteria</taxon>
        <taxon>Pseudomonadati</taxon>
        <taxon>Pseudomonadota</taxon>
        <taxon>Gammaproteobacteria</taxon>
        <taxon>Lysobacterales</taxon>
        <taxon>Rhodanobacteraceae</taxon>
        <taxon>Luteibacter</taxon>
    </lineage>
</organism>
<dbReference type="Proteomes" id="UP000518878">
    <property type="component" value="Unassembled WGS sequence"/>
</dbReference>
<dbReference type="Gene3D" id="3.10.180.10">
    <property type="entry name" value="2,3-Dihydroxybiphenyl 1,2-Dioxygenase, domain 1"/>
    <property type="match status" value="1"/>
</dbReference>
<keyword evidence="3" id="KW-1185">Reference proteome</keyword>
<evidence type="ECO:0000259" key="1">
    <source>
        <dbReference type="PROSITE" id="PS51819"/>
    </source>
</evidence>
<dbReference type="EMBL" id="JAAQTL010000002">
    <property type="protein sequence ID" value="NID16830.1"/>
    <property type="molecule type" value="Genomic_DNA"/>
</dbReference>
<dbReference type="RefSeq" id="WP_166700643.1">
    <property type="nucleotide sequence ID" value="NZ_JAAQTL010000002.1"/>
</dbReference>
<evidence type="ECO:0000313" key="2">
    <source>
        <dbReference type="EMBL" id="NID16830.1"/>
    </source>
</evidence>
<dbReference type="InterPro" id="IPR029068">
    <property type="entry name" value="Glyas_Bleomycin-R_OHBP_Dase"/>
</dbReference>
<accession>A0A7X5QWY2</accession>
<name>A0A7X5QWY2_9GAMM</name>
<proteinExistence type="predicted"/>
<dbReference type="InterPro" id="IPR037523">
    <property type="entry name" value="VOC_core"/>
</dbReference>
<evidence type="ECO:0000313" key="3">
    <source>
        <dbReference type="Proteomes" id="UP000518878"/>
    </source>
</evidence>
<dbReference type="InterPro" id="IPR004360">
    <property type="entry name" value="Glyas_Fos-R_dOase_dom"/>
</dbReference>
<reference evidence="2 3" key="1">
    <citation type="journal article" date="2006" name="Int. J. Syst. Evol. Microbiol.">
        <title>Dyella yeojuensis sp. nov., isolated from greenhouse soil in Korea.</title>
        <authorList>
            <person name="Kim B.Y."/>
            <person name="Weon H.Y."/>
            <person name="Lee K.H."/>
            <person name="Seok S.J."/>
            <person name="Kwon S.W."/>
            <person name="Go S.J."/>
            <person name="Stackebrandt E."/>
        </authorList>
    </citation>
    <scope>NUCLEOTIDE SEQUENCE [LARGE SCALE GENOMIC DNA]</scope>
    <source>
        <strain evidence="2 3">DSM 17673</strain>
    </source>
</reference>
<feature type="domain" description="VOC" evidence="1">
    <location>
        <begin position="5"/>
        <end position="125"/>
    </location>
</feature>
<protein>
    <submittedName>
        <fullName evidence="2">Diguanylate cyclase</fullName>
    </submittedName>
</protein>
<sequence>MAITGLAHVNVRASEAMIERVRRFHADVLGLTEGPRPPFRSRGYWLYAGSLDVMHLTVDPSMDDDAPARTGWLDHVAFTANDLEASLARLEAHGVAYRVERVPASGAAQVFTRDPAGIAIELNFAG</sequence>
<comment type="caution">
    <text evidence="2">The sequence shown here is derived from an EMBL/GenBank/DDBJ whole genome shotgun (WGS) entry which is preliminary data.</text>
</comment>
<dbReference type="PROSITE" id="PS51819">
    <property type="entry name" value="VOC"/>
    <property type="match status" value="1"/>
</dbReference>